<feature type="domain" description="C2H2-type" evidence="9">
    <location>
        <begin position="338"/>
        <end position="362"/>
    </location>
</feature>
<dbReference type="GO" id="GO:0000978">
    <property type="term" value="F:RNA polymerase II cis-regulatory region sequence-specific DNA binding"/>
    <property type="evidence" value="ECO:0007669"/>
    <property type="project" value="TreeGrafter"/>
</dbReference>
<dbReference type="Proteomes" id="UP000479190">
    <property type="component" value="Unassembled WGS sequence"/>
</dbReference>
<feature type="region of interest" description="Disordered" evidence="8">
    <location>
        <begin position="1"/>
        <end position="30"/>
    </location>
</feature>
<evidence type="ECO:0000259" key="9">
    <source>
        <dbReference type="PROSITE" id="PS50157"/>
    </source>
</evidence>
<dbReference type="PROSITE" id="PS00028">
    <property type="entry name" value="ZINC_FINGER_C2H2_1"/>
    <property type="match status" value="3"/>
</dbReference>
<dbReference type="GO" id="GO:0000981">
    <property type="term" value="F:DNA-binding transcription factor activity, RNA polymerase II-specific"/>
    <property type="evidence" value="ECO:0007669"/>
    <property type="project" value="TreeGrafter"/>
</dbReference>
<dbReference type="FunFam" id="3.30.160.60:FF:000065">
    <property type="entry name" value="B-cell CLL/lymphoma 6, member B"/>
    <property type="match status" value="1"/>
</dbReference>
<dbReference type="Gene3D" id="3.30.160.60">
    <property type="entry name" value="Classic Zinc Finger"/>
    <property type="match status" value="3"/>
</dbReference>
<evidence type="ECO:0000313" key="10">
    <source>
        <dbReference type="EMBL" id="CAB0028928.1"/>
    </source>
</evidence>
<evidence type="ECO:0000256" key="2">
    <source>
        <dbReference type="ARBA" id="ARBA00022737"/>
    </source>
</evidence>
<keyword evidence="4" id="KW-0862">Zinc</keyword>
<dbReference type="Pfam" id="PF00096">
    <property type="entry name" value="zf-C2H2"/>
    <property type="match status" value="4"/>
</dbReference>
<dbReference type="InterPro" id="IPR013087">
    <property type="entry name" value="Znf_C2H2_type"/>
</dbReference>
<keyword evidence="1" id="KW-0479">Metal-binding</keyword>
<dbReference type="SUPFAM" id="SSF57667">
    <property type="entry name" value="beta-beta-alpha zinc fingers"/>
    <property type="match status" value="3"/>
</dbReference>
<name>A0A6H5HY30_9HYME</name>
<dbReference type="PANTHER" id="PTHR24388">
    <property type="entry name" value="ZINC FINGER PROTEIN"/>
    <property type="match status" value="1"/>
</dbReference>
<gene>
    <name evidence="10" type="ORF">TBRA_LOCUS1040</name>
</gene>
<organism evidence="10 11">
    <name type="scientific">Trichogramma brassicae</name>
    <dbReference type="NCBI Taxonomy" id="86971"/>
    <lineage>
        <taxon>Eukaryota</taxon>
        <taxon>Metazoa</taxon>
        <taxon>Ecdysozoa</taxon>
        <taxon>Arthropoda</taxon>
        <taxon>Hexapoda</taxon>
        <taxon>Insecta</taxon>
        <taxon>Pterygota</taxon>
        <taxon>Neoptera</taxon>
        <taxon>Endopterygota</taxon>
        <taxon>Hymenoptera</taxon>
        <taxon>Apocrita</taxon>
        <taxon>Proctotrupomorpha</taxon>
        <taxon>Chalcidoidea</taxon>
        <taxon>Trichogrammatidae</taxon>
        <taxon>Trichogramma</taxon>
    </lineage>
</organism>
<feature type="region of interest" description="Disordered" evidence="8">
    <location>
        <begin position="50"/>
        <end position="104"/>
    </location>
</feature>
<feature type="compositionally biased region" description="Polar residues" evidence="8">
    <location>
        <begin position="1"/>
        <end position="13"/>
    </location>
</feature>
<feature type="domain" description="C2H2-type" evidence="9">
    <location>
        <begin position="366"/>
        <end position="394"/>
    </location>
</feature>
<dbReference type="PANTHER" id="PTHR24388:SF104">
    <property type="entry name" value="AT-RICH BINDING PROTEIN-RELATED"/>
    <property type="match status" value="1"/>
</dbReference>
<keyword evidence="3 7" id="KW-0863">Zinc-finger</keyword>
<dbReference type="InterPro" id="IPR050527">
    <property type="entry name" value="Snail/Krueppel_Znf"/>
</dbReference>
<dbReference type="AlphaFoldDB" id="A0A6H5HY30"/>
<keyword evidence="11" id="KW-1185">Reference proteome</keyword>
<evidence type="ECO:0000256" key="1">
    <source>
        <dbReference type="ARBA" id="ARBA00022723"/>
    </source>
</evidence>
<feature type="domain" description="C2H2-type" evidence="9">
    <location>
        <begin position="395"/>
        <end position="418"/>
    </location>
</feature>
<feature type="compositionally biased region" description="Acidic residues" evidence="8">
    <location>
        <begin position="67"/>
        <end position="85"/>
    </location>
</feature>
<dbReference type="InterPro" id="IPR036236">
    <property type="entry name" value="Znf_C2H2_sf"/>
</dbReference>
<feature type="region of interest" description="Disordered" evidence="8">
    <location>
        <begin position="143"/>
        <end position="163"/>
    </location>
</feature>
<comment type="similarity">
    <text evidence="6">Belongs to the snail C2H2-type zinc-finger protein family.</text>
</comment>
<accession>A0A6H5HY30</accession>
<reference evidence="10 11" key="1">
    <citation type="submission" date="2020-02" db="EMBL/GenBank/DDBJ databases">
        <authorList>
            <person name="Ferguson B K."/>
        </authorList>
    </citation>
    <scope>NUCLEOTIDE SEQUENCE [LARGE SCALE GENOMIC DNA]</scope>
</reference>
<proteinExistence type="inferred from homology"/>
<evidence type="ECO:0000256" key="6">
    <source>
        <dbReference type="ARBA" id="ARBA00037948"/>
    </source>
</evidence>
<dbReference type="GO" id="GO:0008270">
    <property type="term" value="F:zinc ion binding"/>
    <property type="evidence" value="ECO:0007669"/>
    <property type="project" value="UniProtKB-KW"/>
</dbReference>
<dbReference type="PROSITE" id="PS50157">
    <property type="entry name" value="ZINC_FINGER_C2H2_2"/>
    <property type="match status" value="4"/>
</dbReference>
<keyword evidence="2" id="KW-0677">Repeat</keyword>
<evidence type="ECO:0000256" key="4">
    <source>
        <dbReference type="ARBA" id="ARBA00022833"/>
    </source>
</evidence>
<evidence type="ECO:0000256" key="5">
    <source>
        <dbReference type="ARBA" id="ARBA00023242"/>
    </source>
</evidence>
<evidence type="ECO:0000256" key="3">
    <source>
        <dbReference type="ARBA" id="ARBA00022771"/>
    </source>
</evidence>
<sequence length="487" mass="54708">MNHFNSTGSSLDNGDNRMMEEEDLSPTLLSDSNMSSIFFTSDYQPCGQSALQSRSRLDDSATSDDTILLDDDSDDTMILDTDEDEDVRHKRRHYRRLSREQATNSVQLSQNRDCAASASAAAAQAAGAATLSCFGQASRSVVRSSDNNNNNINGNNDSNNNIIKNSSKRRFDRLEEDDVNSQCIERLDSLMLSEPIVRQPADRNDIDYDFDDDDTVDLALPRTSTHLPPIEDMTDLRTATRAVDTAGHLSTLETLLLNSIETESYSPAPSSDGVSLNSLDGAVGPLPSLRSAYKRSMMFPPPLTNSKLPCTECRSTFPSNLELIDHQTRNHPYLRQRFYCDVCGIGYTKKESLERHKADRHAPMPHKCDVCKKMFRRPENLRSHMRGQHTDGDVYVCNKCPKTFGKPEALQKHVNQKHQIKPDQICEHCGRIFARKGNLVQHARRCARAKAARKEVAQLVADTIPWPLALRPIKNRREASEPEKERA</sequence>
<dbReference type="EMBL" id="CADCXV010000213">
    <property type="protein sequence ID" value="CAB0028928.1"/>
    <property type="molecule type" value="Genomic_DNA"/>
</dbReference>
<feature type="domain" description="C2H2-type" evidence="9">
    <location>
        <begin position="424"/>
        <end position="455"/>
    </location>
</feature>
<evidence type="ECO:0000256" key="7">
    <source>
        <dbReference type="PROSITE-ProRule" id="PRU00042"/>
    </source>
</evidence>
<evidence type="ECO:0000313" key="11">
    <source>
        <dbReference type="Proteomes" id="UP000479190"/>
    </source>
</evidence>
<keyword evidence="5" id="KW-0539">Nucleus</keyword>
<dbReference type="OrthoDB" id="10004641at2759"/>
<protein>
    <recommendedName>
        <fullName evidence="9">C2H2-type domain-containing protein</fullName>
    </recommendedName>
</protein>
<dbReference type="SMART" id="SM00355">
    <property type="entry name" value="ZnF_C2H2"/>
    <property type="match status" value="5"/>
</dbReference>
<evidence type="ECO:0000256" key="8">
    <source>
        <dbReference type="SAM" id="MobiDB-lite"/>
    </source>
</evidence>